<dbReference type="InterPro" id="IPR016155">
    <property type="entry name" value="Mopterin_synth/thiamin_S_b"/>
</dbReference>
<evidence type="ECO:0000313" key="1">
    <source>
        <dbReference type="EMBL" id="VGO15800.1"/>
    </source>
</evidence>
<organism evidence="1 2">
    <name type="scientific">Pontiella desulfatans</name>
    <dbReference type="NCBI Taxonomy" id="2750659"/>
    <lineage>
        <taxon>Bacteria</taxon>
        <taxon>Pseudomonadati</taxon>
        <taxon>Kiritimatiellota</taxon>
        <taxon>Kiritimatiellia</taxon>
        <taxon>Kiritimatiellales</taxon>
        <taxon>Pontiellaceae</taxon>
        <taxon>Pontiella</taxon>
    </lineage>
</organism>
<dbReference type="CDD" id="cd00565">
    <property type="entry name" value="Ubl_ThiS"/>
    <property type="match status" value="1"/>
</dbReference>
<name>A0A6C2U705_PONDE</name>
<dbReference type="InterPro" id="IPR012675">
    <property type="entry name" value="Beta-grasp_dom_sf"/>
</dbReference>
<dbReference type="Proteomes" id="UP000366872">
    <property type="component" value="Unassembled WGS sequence"/>
</dbReference>
<dbReference type="InterPro" id="IPR010035">
    <property type="entry name" value="Thi_S"/>
</dbReference>
<dbReference type="NCBIfam" id="TIGR01683">
    <property type="entry name" value="thiS"/>
    <property type="match status" value="1"/>
</dbReference>
<accession>A0A6C2U705</accession>
<dbReference type="RefSeq" id="WP_136081373.1">
    <property type="nucleotide sequence ID" value="NZ_CAAHFG010000003.1"/>
</dbReference>
<dbReference type="AlphaFoldDB" id="A0A6C2U705"/>
<proteinExistence type="predicted"/>
<protein>
    <submittedName>
        <fullName evidence="1">Sulfur carrier protein ThiS</fullName>
    </submittedName>
</protein>
<gene>
    <name evidence="1" type="primary">thiS</name>
    <name evidence="1" type="ORF">PDESU_04385</name>
</gene>
<dbReference type="PANTHER" id="PTHR34472:SF1">
    <property type="entry name" value="SULFUR CARRIER PROTEIN THIS"/>
    <property type="match status" value="1"/>
</dbReference>
<dbReference type="Gene3D" id="3.10.20.30">
    <property type="match status" value="1"/>
</dbReference>
<dbReference type="EMBL" id="CAAHFG010000003">
    <property type="protein sequence ID" value="VGO15800.1"/>
    <property type="molecule type" value="Genomic_DNA"/>
</dbReference>
<dbReference type="InterPro" id="IPR003749">
    <property type="entry name" value="ThiS/MoaD-like"/>
</dbReference>
<dbReference type="Pfam" id="PF02597">
    <property type="entry name" value="ThiS"/>
    <property type="match status" value="1"/>
</dbReference>
<dbReference type="SUPFAM" id="SSF54285">
    <property type="entry name" value="MoaD/ThiS"/>
    <property type="match status" value="1"/>
</dbReference>
<reference evidence="1 2" key="1">
    <citation type="submission" date="2019-04" db="EMBL/GenBank/DDBJ databases">
        <authorList>
            <person name="Van Vliet M D."/>
        </authorList>
    </citation>
    <scope>NUCLEOTIDE SEQUENCE [LARGE SCALE GENOMIC DNA]</scope>
    <source>
        <strain evidence="1 2">F1</strain>
    </source>
</reference>
<evidence type="ECO:0000313" key="2">
    <source>
        <dbReference type="Proteomes" id="UP000366872"/>
    </source>
</evidence>
<dbReference type="PANTHER" id="PTHR34472">
    <property type="entry name" value="SULFUR CARRIER PROTEIN THIS"/>
    <property type="match status" value="1"/>
</dbReference>
<sequence>MKLTVNGESHEHSGAGTADALLEELGATKAHTALMINGEVVPSEQWESTTLKENDEVEMLVFVGGG</sequence>
<keyword evidence="2" id="KW-1185">Reference proteome</keyword>